<dbReference type="PANTHER" id="PTHR30349">
    <property type="entry name" value="PHAGE INTEGRASE-RELATED"/>
    <property type="match status" value="1"/>
</dbReference>
<dbReference type="PROSITE" id="PS51898">
    <property type="entry name" value="TYR_RECOMBINASE"/>
    <property type="match status" value="1"/>
</dbReference>
<dbReference type="EMBL" id="SVBY01000041">
    <property type="protein sequence ID" value="MBE6092860.1"/>
    <property type="molecule type" value="Genomic_DNA"/>
</dbReference>
<evidence type="ECO:0000313" key="9">
    <source>
        <dbReference type="Proteomes" id="UP000761380"/>
    </source>
</evidence>
<comment type="caution">
    <text evidence="8">The sequence shown here is derived from an EMBL/GenBank/DDBJ whole genome shotgun (WGS) entry which is preliminary data.</text>
</comment>
<dbReference type="SUPFAM" id="SSF56349">
    <property type="entry name" value="DNA breaking-rejoining enzymes"/>
    <property type="match status" value="1"/>
</dbReference>
<evidence type="ECO:0000256" key="3">
    <source>
        <dbReference type="ARBA" id="ARBA00023125"/>
    </source>
</evidence>
<dbReference type="Pfam" id="PF14659">
    <property type="entry name" value="Phage_int_SAM_3"/>
    <property type="match status" value="1"/>
</dbReference>
<evidence type="ECO:0000256" key="1">
    <source>
        <dbReference type="ARBA" id="ARBA00008857"/>
    </source>
</evidence>
<dbReference type="GO" id="GO:0006310">
    <property type="term" value="P:DNA recombination"/>
    <property type="evidence" value="ECO:0007669"/>
    <property type="project" value="UniProtKB-KW"/>
</dbReference>
<evidence type="ECO:0000313" key="8">
    <source>
        <dbReference type="EMBL" id="MBE6092860.1"/>
    </source>
</evidence>
<dbReference type="Gene3D" id="1.10.443.10">
    <property type="entry name" value="Intergrase catalytic core"/>
    <property type="match status" value="1"/>
</dbReference>
<dbReference type="InterPro" id="IPR044068">
    <property type="entry name" value="CB"/>
</dbReference>
<dbReference type="Pfam" id="PF14657">
    <property type="entry name" value="Arm-DNA-bind_4"/>
    <property type="match status" value="1"/>
</dbReference>
<feature type="domain" description="Core-binding (CB)" evidence="7">
    <location>
        <begin position="62"/>
        <end position="143"/>
    </location>
</feature>
<evidence type="ECO:0000259" key="6">
    <source>
        <dbReference type="PROSITE" id="PS51898"/>
    </source>
</evidence>
<comment type="similarity">
    <text evidence="1">Belongs to the 'phage' integrase family.</text>
</comment>
<dbReference type="Gene3D" id="1.10.150.130">
    <property type="match status" value="1"/>
</dbReference>
<dbReference type="InterPro" id="IPR002104">
    <property type="entry name" value="Integrase_catalytic"/>
</dbReference>
<feature type="domain" description="Tyr recombinase" evidence="6">
    <location>
        <begin position="171"/>
        <end position="380"/>
    </location>
</feature>
<evidence type="ECO:0000259" key="7">
    <source>
        <dbReference type="PROSITE" id="PS51900"/>
    </source>
</evidence>
<accession>A0A927WNB6</accession>
<organism evidence="8 9">
    <name type="scientific">Selenomonas ruminantium</name>
    <dbReference type="NCBI Taxonomy" id="971"/>
    <lineage>
        <taxon>Bacteria</taxon>
        <taxon>Bacillati</taxon>
        <taxon>Bacillota</taxon>
        <taxon>Negativicutes</taxon>
        <taxon>Selenomonadales</taxon>
        <taxon>Selenomonadaceae</taxon>
        <taxon>Selenomonas</taxon>
    </lineage>
</organism>
<dbReference type="Proteomes" id="UP000761380">
    <property type="component" value="Unassembled WGS sequence"/>
</dbReference>
<evidence type="ECO:0000256" key="4">
    <source>
        <dbReference type="ARBA" id="ARBA00023172"/>
    </source>
</evidence>
<dbReference type="InterPro" id="IPR013762">
    <property type="entry name" value="Integrase-like_cat_sf"/>
</dbReference>
<keyword evidence="3 5" id="KW-0238">DNA-binding</keyword>
<proteinExistence type="inferred from homology"/>
<protein>
    <submittedName>
        <fullName evidence="8">Site-specific integrase</fullName>
    </submittedName>
</protein>
<name>A0A927WNB6_SELRU</name>
<dbReference type="PROSITE" id="PS51900">
    <property type="entry name" value="CB"/>
    <property type="match status" value="1"/>
</dbReference>
<dbReference type="InterPro" id="IPR004107">
    <property type="entry name" value="Integrase_SAM-like_N"/>
</dbReference>
<keyword evidence="4" id="KW-0233">DNA recombination</keyword>
<dbReference type="CDD" id="cd01189">
    <property type="entry name" value="INT_ICEBs1_C_like"/>
    <property type="match status" value="1"/>
</dbReference>
<dbReference type="InterPro" id="IPR011010">
    <property type="entry name" value="DNA_brk_join_enz"/>
</dbReference>
<dbReference type="Pfam" id="PF00589">
    <property type="entry name" value="Phage_integrase"/>
    <property type="match status" value="1"/>
</dbReference>
<dbReference type="InterPro" id="IPR028259">
    <property type="entry name" value="AP2-like_int_N"/>
</dbReference>
<evidence type="ECO:0000256" key="5">
    <source>
        <dbReference type="PROSITE-ProRule" id="PRU01248"/>
    </source>
</evidence>
<dbReference type="InterPro" id="IPR010998">
    <property type="entry name" value="Integrase_recombinase_N"/>
</dbReference>
<evidence type="ECO:0000256" key="2">
    <source>
        <dbReference type="ARBA" id="ARBA00022908"/>
    </source>
</evidence>
<dbReference type="InterPro" id="IPR050090">
    <property type="entry name" value="Tyrosine_recombinase_XerCD"/>
</dbReference>
<dbReference type="PANTHER" id="PTHR30349:SF64">
    <property type="entry name" value="PROPHAGE INTEGRASE INTD-RELATED"/>
    <property type="match status" value="1"/>
</dbReference>
<sequence length="393" mass="45155">MASFRKRGDKWYFRIKAGTNPQTGKPIEIQRGGFKTKRAAQLAAAEEQTALDRHTFVPINDISFRDFAAEWLESYALNVKISSVRIRKHQLALICECIGNAPIQSITPKIYQDALDTLTKSGFAANTISGAHTAARMVFKRACQYRVIKEDPSIYAKPPRRQSRSIQQIEKVPPYLEKEHLYTFLTFAHKEGLSGDYAMFMLLAYTGMRIGELLALTWQDIDTKEHTVSISKTLYTPDNRAEHYTLLPPKTTAGYRVIDIPPEVITALKSWRREYALEKMRWADNWHSDYDFIFPATTRHGYPRTQKAVQLRIDRLMASAHLPINTRITPHVFRHTHISLLAEAGVPLHEIMDRVGQTDDETTKKVYLHVTQHRKKEACRLFTNLMQSIPSQN</sequence>
<dbReference type="GO" id="GO:0003677">
    <property type="term" value="F:DNA binding"/>
    <property type="evidence" value="ECO:0007669"/>
    <property type="project" value="UniProtKB-UniRule"/>
</dbReference>
<dbReference type="GO" id="GO:0015074">
    <property type="term" value="P:DNA integration"/>
    <property type="evidence" value="ECO:0007669"/>
    <property type="project" value="UniProtKB-KW"/>
</dbReference>
<dbReference type="AlphaFoldDB" id="A0A927WNB6"/>
<keyword evidence="2" id="KW-0229">DNA integration</keyword>
<reference evidence="8" key="1">
    <citation type="submission" date="2019-04" db="EMBL/GenBank/DDBJ databases">
        <title>Evolution of Biomass-Degrading Anaerobic Consortia Revealed by Metagenomics.</title>
        <authorList>
            <person name="Peng X."/>
        </authorList>
    </citation>
    <scope>NUCLEOTIDE SEQUENCE</scope>
    <source>
        <strain evidence="8">SIG240</strain>
    </source>
</reference>
<gene>
    <name evidence="8" type="ORF">E7201_06800</name>
</gene>